<gene>
    <name evidence="10" type="ORF">KC19_1G227300</name>
</gene>
<feature type="region of interest" description="Disordered" evidence="7">
    <location>
        <begin position="57"/>
        <end position="84"/>
    </location>
</feature>
<feature type="domain" description="Myb-like" evidence="8">
    <location>
        <begin position="147"/>
        <end position="193"/>
    </location>
</feature>
<dbReference type="InterPro" id="IPR001005">
    <property type="entry name" value="SANT/Myb"/>
</dbReference>
<dbReference type="AlphaFoldDB" id="A0A8T0JA44"/>
<dbReference type="SMART" id="SM00717">
    <property type="entry name" value="SANT"/>
    <property type="match status" value="2"/>
</dbReference>
<dbReference type="EMBL" id="CM026421">
    <property type="protein sequence ID" value="KAG0592126.1"/>
    <property type="molecule type" value="Genomic_DNA"/>
</dbReference>
<proteinExistence type="predicted"/>
<feature type="domain" description="HTH myb-type" evidence="9">
    <location>
        <begin position="194"/>
        <end position="248"/>
    </location>
</feature>
<evidence type="ECO:0000256" key="2">
    <source>
        <dbReference type="ARBA" id="ARBA00022737"/>
    </source>
</evidence>
<dbReference type="PROSITE" id="PS50090">
    <property type="entry name" value="MYB_LIKE"/>
    <property type="match status" value="2"/>
</dbReference>
<evidence type="ECO:0000256" key="3">
    <source>
        <dbReference type="ARBA" id="ARBA00023015"/>
    </source>
</evidence>
<dbReference type="InterPro" id="IPR050560">
    <property type="entry name" value="MYB_TF"/>
</dbReference>
<evidence type="ECO:0000256" key="4">
    <source>
        <dbReference type="ARBA" id="ARBA00023125"/>
    </source>
</evidence>
<dbReference type="GO" id="GO:0000978">
    <property type="term" value="F:RNA polymerase II cis-regulatory region sequence-specific DNA binding"/>
    <property type="evidence" value="ECO:0007669"/>
    <property type="project" value="TreeGrafter"/>
</dbReference>
<evidence type="ECO:0000256" key="6">
    <source>
        <dbReference type="ARBA" id="ARBA00023242"/>
    </source>
</evidence>
<keyword evidence="5" id="KW-0804">Transcription</keyword>
<evidence type="ECO:0000259" key="9">
    <source>
        <dbReference type="PROSITE" id="PS51294"/>
    </source>
</evidence>
<dbReference type="Gene3D" id="1.10.10.60">
    <property type="entry name" value="Homeodomain-like"/>
    <property type="match status" value="2"/>
</dbReference>
<evidence type="ECO:0000256" key="5">
    <source>
        <dbReference type="ARBA" id="ARBA00023163"/>
    </source>
</evidence>
<dbReference type="PROSITE" id="PS51294">
    <property type="entry name" value="HTH_MYB"/>
    <property type="match status" value="2"/>
</dbReference>
<sequence>MCLHFAEETKRMRVLYDLQAGLGSPQSGGASSAHLMGALYGSTMSVDVANREVTTSSASLDTGYTDGEGTSNSGSDTTPKSMSTIPFQALGSSMAREEGSHAWWMRRSVESFGDEEMEPGMSGDEMKESTSEEMDHPGSVQSKLCPRGHWRPAEDEKLRELVSQYGPQNWNLIAEKLLGRSGKSCRLRWFNQLDPRINRRPFSEDEEERLLAAHRFHGNKWAMIARLFPGRTDNAVKNHWHVVMARKFRERSRNSGRRKVQAPRRGRRPSASSLVLPGHHASSLQAWIEKHALPNPDISDHLHSRGVSNSDMSAFPPNFTLPNASETARTTEPTLSPPAARWLSQSAALGLRDSSRPEFGSHIDTISVPSAPPTVDSAFVGFKMGPGAGLCTGRPGAAQWVPSLVHPFASIHHNQRDDSRSFLASSCRAELQRQFDGNHGYGDQRSQQCLPQVERAFLIRPPSAAEQTDLASDQGPDTSHADAAPAAPFIDFLGVGVV</sequence>
<evidence type="ECO:0000256" key="1">
    <source>
        <dbReference type="ARBA" id="ARBA00004123"/>
    </source>
</evidence>
<feature type="compositionally biased region" description="Basic and acidic residues" evidence="7">
    <location>
        <begin position="124"/>
        <end position="136"/>
    </location>
</feature>
<keyword evidence="3" id="KW-0805">Transcription regulation</keyword>
<feature type="compositionally biased region" description="Polar residues" evidence="7">
    <location>
        <begin position="465"/>
        <end position="477"/>
    </location>
</feature>
<keyword evidence="11" id="KW-1185">Reference proteome</keyword>
<dbReference type="Proteomes" id="UP000822688">
    <property type="component" value="Chromosome 1"/>
</dbReference>
<protein>
    <submittedName>
        <fullName evidence="10">Uncharacterized protein</fullName>
    </submittedName>
</protein>
<dbReference type="SUPFAM" id="SSF46689">
    <property type="entry name" value="Homeodomain-like"/>
    <property type="match status" value="1"/>
</dbReference>
<dbReference type="PANTHER" id="PTHR45614:SF150">
    <property type="entry name" value="MYB-LIKE DNA-BINDING DOMAIN CONTAINING PROTEIN, EXPRESSED"/>
    <property type="match status" value="1"/>
</dbReference>
<organism evidence="10 11">
    <name type="scientific">Ceratodon purpureus</name>
    <name type="common">Fire moss</name>
    <name type="synonym">Dicranum purpureum</name>
    <dbReference type="NCBI Taxonomy" id="3225"/>
    <lineage>
        <taxon>Eukaryota</taxon>
        <taxon>Viridiplantae</taxon>
        <taxon>Streptophyta</taxon>
        <taxon>Embryophyta</taxon>
        <taxon>Bryophyta</taxon>
        <taxon>Bryophytina</taxon>
        <taxon>Bryopsida</taxon>
        <taxon>Dicranidae</taxon>
        <taxon>Pseudoditrichales</taxon>
        <taxon>Ditrichaceae</taxon>
        <taxon>Ceratodon</taxon>
    </lineage>
</organism>
<evidence type="ECO:0000313" key="11">
    <source>
        <dbReference type="Proteomes" id="UP000822688"/>
    </source>
</evidence>
<name>A0A8T0JA44_CERPU</name>
<evidence type="ECO:0000259" key="8">
    <source>
        <dbReference type="PROSITE" id="PS50090"/>
    </source>
</evidence>
<keyword evidence="2" id="KW-0677">Repeat</keyword>
<accession>A0A8T0JA44</accession>
<dbReference type="GO" id="GO:0000981">
    <property type="term" value="F:DNA-binding transcription factor activity, RNA polymerase II-specific"/>
    <property type="evidence" value="ECO:0007669"/>
    <property type="project" value="TreeGrafter"/>
</dbReference>
<dbReference type="FunFam" id="1.10.10.60:FF:000060">
    <property type="entry name" value="MYB transcription factor"/>
    <property type="match status" value="1"/>
</dbReference>
<evidence type="ECO:0000256" key="7">
    <source>
        <dbReference type="SAM" id="MobiDB-lite"/>
    </source>
</evidence>
<reference evidence="10" key="1">
    <citation type="submission" date="2020-06" db="EMBL/GenBank/DDBJ databases">
        <title>WGS assembly of Ceratodon purpureus strain R40.</title>
        <authorList>
            <person name="Carey S.B."/>
            <person name="Jenkins J."/>
            <person name="Shu S."/>
            <person name="Lovell J.T."/>
            <person name="Sreedasyam A."/>
            <person name="Maumus F."/>
            <person name="Tiley G.P."/>
            <person name="Fernandez-Pozo N."/>
            <person name="Barry K."/>
            <person name="Chen C."/>
            <person name="Wang M."/>
            <person name="Lipzen A."/>
            <person name="Daum C."/>
            <person name="Saski C.A."/>
            <person name="Payton A.C."/>
            <person name="Mcbreen J.C."/>
            <person name="Conrad R.E."/>
            <person name="Kollar L.M."/>
            <person name="Olsson S."/>
            <person name="Huttunen S."/>
            <person name="Landis J.B."/>
            <person name="Wickett N.J."/>
            <person name="Johnson M.G."/>
            <person name="Rensing S.A."/>
            <person name="Grimwood J."/>
            <person name="Schmutz J."/>
            <person name="Mcdaniel S.F."/>
        </authorList>
    </citation>
    <scope>NUCLEOTIDE SEQUENCE</scope>
    <source>
        <strain evidence="10">R40</strain>
    </source>
</reference>
<dbReference type="GO" id="GO:0005634">
    <property type="term" value="C:nucleus"/>
    <property type="evidence" value="ECO:0007669"/>
    <property type="project" value="UniProtKB-SubCell"/>
</dbReference>
<feature type="region of interest" description="Disordered" evidence="7">
    <location>
        <begin position="251"/>
        <end position="276"/>
    </location>
</feature>
<feature type="domain" description="Myb-like" evidence="8">
    <location>
        <begin position="194"/>
        <end position="244"/>
    </location>
</feature>
<feature type="region of interest" description="Disordered" evidence="7">
    <location>
        <begin position="464"/>
        <end position="483"/>
    </location>
</feature>
<comment type="subcellular location">
    <subcellularLocation>
        <location evidence="1">Nucleus</location>
    </subcellularLocation>
</comment>
<keyword evidence="4" id="KW-0238">DNA-binding</keyword>
<feature type="domain" description="HTH myb-type" evidence="9">
    <location>
        <begin position="147"/>
        <end position="193"/>
    </location>
</feature>
<feature type="region of interest" description="Disordered" evidence="7">
    <location>
        <begin position="114"/>
        <end position="148"/>
    </location>
</feature>
<dbReference type="InterPro" id="IPR009057">
    <property type="entry name" value="Homeodomain-like_sf"/>
</dbReference>
<comment type="caution">
    <text evidence="10">The sequence shown here is derived from an EMBL/GenBank/DDBJ whole genome shotgun (WGS) entry which is preliminary data.</text>
</comment>
<feature type="compositionally biased region" description="Basic residues" evidence="7">
    <location>
        <begin position="251"/>
        <end position="268"/>
    </location>
</feature>
<dbReference type="CDD" id="cd00167">
    <property type="entry name" value="SANT"/>
    <property type="match status" value="2"/>
</dbReference>
<keyword evidence="6" id="KW-0539">Nucleus</keyword>
<dbReference type="PANTHER" id="PTHR45614">
    <property type="entry name" value="MYB PROTEIN-RELATED"/>
    <property type="match status" value="1"/>
</dbReference>
<dbReference type="InterPro" id="IPR017930">
    <property type="entry name" value="Myb_dom"/>
</dbReference>
<evidence type="ECO:0000313" key="10">
    <source>
        <dbReference type="EMBL" id="KAG0592126.1"/>
    </source>
</evidence>
<dbReference type="Pfam" id="PF13921">
    <property type="entry name" value="Myb_DNA-bind_6"/>
    <property type="match status" value="1"/>
</dbReference>